<evidence type="ECO:0000313" key="1">
    <source>
        <dbReference type="EMBL" id="AKM11733.1"/>
    </source>
</evidence>
<reference evidence="1 2" key="1">
    <citation type="submission" date="2015-06" db="EMBL/GenBank/DDBJ databases">
        <authorList>
            <person name="Zeng Y."/>
            <person name="Huang Y."/>
        </authorList>
    </citation>
    <scope>NUCLEOTIDE SEQUENCE [LARGE SCALE GENOMIC DNA]</scope>
    <source>
        <strain evidence="1 2">PQ-2</strain>
    </source>
</reference>
<evidence type="ECO:0000313" key="2">
    <source>
        <dbReference type="Proteomes" id="UP000035287"/>
    </source>
</evidence>
<name>A0A0G3XMM4_9SPHN</name>
<sequence length="109" mass="11330">MATPVCPTETRGWAAWINAMPGPDATPTLIVTGEALMPEDATATLTAGPTDRMMPPGQRVTLAVEPSDQAAGWQSVRLEIRPALPAYSSVIVGCDGRTVAAISPVETAQ</sequence>
<dbReference type="Proteomes" id="UP000035287">
    <property type="component" value="Chromosome"/>
</dbReference>
<organism evidence="1 2">
    <name type="scientific">Croceicoccus naphthovorans</name>
    <dbReference type="NCBI Taxonomy" id="1348774"/>
    <lineage>
        <taxon>Bacteria</taxon>
        <taxon>Pseudomonadati</taxon>
        <taxon>Pseudomonadota</taxon>
        <taxon>Alphaproteobacteria</taxon>
        <taxon>Sphingomonadales</taxon>
        <taxon>Erythrobacteraceae</taxon>
        <taxon>Croceicoccus</taxon>
    </lineage>
</organism>
<protein>
    <submittedName>
        <fullName evidence="1">Uncharacterized protein</fullName>
    </submittedName>
</protein>
<gene>
    <name evidence="1" type="ORF">AB433_10095</name>
</gene>
<accession>A0A0G3XMM4</accession>
<dbReference type="EMBL" id="CP011770">
    <property type="protein sequence ID" value="AKM11733.1"/>
    <property type="molecule type" value="Genomic_DNA"/>
</dbReference>
<proteinExistence type="predicted"/>
<dbReference type="AlphaFoldDB" id="A0A0G3XMM4"/>
<dbReference type="STRING" id="1348774.AB433_10095"/>
<dbReference type="KEGG" id="cna:AB433_10095"/>
<keyword evidence="2" id="KW-1185">Reference proteome</keyword>
<dbReference type="PATRIC" id="fig|1348774.3.peg.2113"/>